<evidence type="ECO:0000256" key="1">
    <source>
        <dbReference type="SAM" id="Coils"/>
    </source>
</evidence>
<keyword evidence="1" id="KW-0175">Coiled coil</keyword>
<dbReference type="EMBL" id="JALJOU010000037">
    <property type="protein sequence ID" value="KAK9833345.1"/>
    <property type="molecule type" value="Genomic_DNA"/>
</dbReference>
<name>A0AAW1RIM5_9CHLO</name>
<evidence type="ECO:0000313" key="3">
    <source>
        <dbReference type="Proteomes" id="UP001445335"/>
    </source>
</evidence>
<dbReference type="Proteomes" id="UP001445335">
    <property type="component" value="Unassembled WGS sequence"/>
</dbReference>
<accession>A0AAW1RIM5</accession>
<organism evidence="2 3">
    <name type="scientific">Elliptochloris bilobata</name>
    <dbReference type="NCBI Taxonomy" id="381761"/>
    <lineage>
        <taxon>Eukaryota</taxon>
        <taxon>Viridiplantae</taxon>
        <taxon>Chlorophyta</taxon>
        <taxon>core chlorophytes</taxon>
        <taxon>Trebouxiophyceae</taxon>
        <taxon>Trebouxiophyceae incertae sedis</taxon>
        <taxon>Elliptochloris clade</taxon>
        <taxon>Elliptochloris</taxon>
    </lineage>
</organism>
<comment type="caution">
    <text evidence="2">The sequence shown here is derived from an EMBL/GenBank/DDBJ whole genome shotgun (WGS) entry which is preliminary data.</text>
</comment>
<sequence length="327" mass="34472">MRAPGSKHIGVAAAAYGAAYVARRKHQAQVKELEASLQAKDLEIEHARAELDRLQVDELEGQRHELRSNVKALQAQNERKAAKLAAAEAHERRIKEQLAVLQAAVIARLERELGAARDTAVQARAAGGEAAALLARVEAAERAAAEAVLPACFLEHRKGPLTGGRAGAGTAAALELDRATAQYVREAEQLAALQPQLDRLEERTAGAEATTTMATEEFEEALAAASEDAAVLMANRDAQAAAAAEADERCKRLEAELTAKAELAARVEQSEAALAAAQQENSTLQAALAASADALRLEVDLVASERDAAMARRRAQGTRKAGAPPGV</sequence>
<reference evidence="2 3" key="1">
    <citation type="journal article" date="2024" name="Nat. Commun.">
        <title>Phylogenomics reveals the evolutionary origins of lichenization in chlorophyte algae.</title>
        <authorList>
            <person name="Puginier C."/>
            <person name="Libourel C."/>
            <person name="Otte J."/>
            <person name="Skaloud P."/>
            <person name="Haon M."/>
            <person name="Grisel S."/>
            <person name="Petersen M."/>
            <person name="Berrin J.G."/>
            <person name="Delaux P.M."/>
            <person name="Dal Grande F."/>
            <person name="Keller J."/>
        </authorList>
    </citation>
    <scope>NUCLEOTIDE SEQUENCE [LARGE SCALE GENOMIC DNA]</scope>
    <source>
        <strain evidence="2 3">SAG 245.80</strain>
    </source>
</reference>
<evidence type="ECO:0000313" key="2">
    <source>
        <dbReference type="EMBL" id="KAK9833345.1"/>
    </source>
</evidence>
<gene>
    <name evidence="2" type="ORF">WJX81_008605</name>
</gene>
<feature type="coiled-coil region" evidence="1">
    <location>
        <begin position="236"/>
        <end position="287"/>
    </location>
</feature>
<protein>
    <submittedName>
        <fullName evidence="2">Uncharacterized protein</fullName>
    </submittedName>
</protein>
<proteinExistence type="predicted"/>
<dbReference type="AlphaFoldDB" id="A0AAW1RIM5"/>
<keyword evidence="3" id="KW-1185">Reference proteome</keyword>
<feature type="coiled-coil region" evidence="1">
    <location>
        <begin position="23"/>
        <end position="126"/>
    </location>
</feature>